<reference evidence="1" key="2">
    <citation type="journal article" date="2015" name="Data Brief">
        <title>Shoot transcriptome of the giant reed, Arundo donax.</title>
        <authorList>
            <person name="Barrero R.A."/>
            <person name="Guerrero F.D."/>
            <person name="Moolhuijzen P."/>
            <person name="Goolsby J.A."/>
            <person name="Tidwell J."/>
            <person name="Bellgard S.E."/>
            <person name="Bellgard M.I."/>
        </authorList>
    </citation>
    <scope>NUCLEOTIDE SEQUENCE</scope>
    <source>
        <tissue evidence="1">Shoot tissue taken approximately 20 cm above the soil surface</tissue>
    </source>
</reference>
<accession>A0A0A9HZ53</accession>
<dbReference type="AlphaFoldDB" id="A0A0A9HZ53"/>
<dbReference type="EMBL" id="GBRH01159708">
    <property type="protein sequence ID" value="JAE38188.1"/>
    <property type="molecule type" value="Transcribed_RNA"/>
</dbReference>
<evidence type="ECO:0000313" key="1">
    <source>
        <dbReference type="EMBL" id="JAE38188.1"/>
    </source>
</evidence>
<sequence>MDDDLNTTHKHMNIGIYTVKRSAFGPSDCSLLQQIGFHNVIYGIVAPRTSTGSV</sequence>
<protein>
    <submittedName>
        <fullName evidence="1">Uncharacterized protein</fullName>
    </submittedName>
</protein>
<name>A0A0A9HZ53_ARUDO</name>
<reference evidence="1" key="1">
    <citation type="submission" date="2014-09" db="EMBL/GenBank/DDBJ databases">
        <authorList>
            <person name="Magalhaes I.L.F."/>
            <person name="Oliveira U."/>
            <person name="Santos F.R."/>
            <person name="Vidigal T.H.D.A."/>
            <person name="Brescovit A.D."/>
            <person name="Santos A.J."/>
        </authorList>
    </citation>
    <scope>NUCLEOTIDE SEQUENCE</scope>
    <source>
        <tissue evidence="1">Shoot tissue taken approximately 20 cm above the soil surface</tissue>
    </source>
</reference>
<proteinExistence type="predicted"/>
<organism evidence="1">
    <name type="scientific">Arundo donax</name>
    <name type="common">Giant reed</name>
    <name type="synonym">Donax arundinaceus</name>
    <dbReference type="NCBI Taxonomy" id="35708"/>
    <lineage>
        <taxon>Eukaryota</taxon>
        <taxon>Viridiplantae</taxon>
        <taxon>Streptophyta</taxon>
        <taxon>Embryophyta</taxon>
        <taxon>Tracheophyta</taxon>
        <taxon>Spermatophyta</taxon>
        <taxon>Magnoliopsida</taxon>
        <taxon>Liliopsida</taxon>
        <taxon>Poales</taxon>
        <taxon>Poaceae</taxon>
        <taxon>PACMAD clade</taxon>
        <taxon>Arundinoideae</taxon>
        <taxon>Arundineae</taxon>
        <taxon>Arundo</taxon>
    </lineage>
</organism>